<dbReference type="STRING" id="683960.A0A1E3P2Q0"/>
<feature type="domain" description="K Homology" evidence="4">
    <location>
        <begin position="329"/>
        <end position="399"/>
    </location>
</feature>
<dbReference type="GeneID" id="30203555"/>
<dbReference type="GO" id="GO:0005634">
    <property type="term" value="C:nucleus"/>
    <property type="evidence" value="ECO:0007669"/>
    <property type="project" value="EnsemblFungi"/>
</dbReference>
<keyword evidence="2" id="KW-0694">RNA-binding</keyword>
<feature type="region of interest" description="Disordered" evidence="3">
    <location>
        <begin position="404"/>
        <end position="424"/>
    </location>
</feature>
<protein>
    <recommendedName>
        <fullName evidence="4">K Homology domain-containing protein</fullName>
    </recommendedName>
</protein>
<organism evidence="5 6">
    <name type="scientific">Wickerhamomyces anomalus (strain ATCC 58044 / CBS 1984 / NCYC 433 / NRRL Y-366-8)</name>
    <name type="common">Yeast</name>
    <name type="synonym">Hansenula anomala</name>
    <dbReference type="NCBI Taxonomy" id="683960"/>
    <lineage>
        <taxon>Eukaryota</taxon>
        <taxon>Fungi</taxon>
        <taxon>Dikarya</taxon>
        <taxon>Ascomycota</taxon>
        <taxon>Saccharomycotina</taxon>
        <taxon>Saccharomycetes</taxon>
        <taxon>Phaffomycetales</taxon>
        <taxon>Wickerhamomycetaceae</taxon>
        <taxon>Wickerhamomyces</taxon>
    </lineage>
</organism>
<evidence type="ECO:0000256" key="3">
    <source>
        <dbReference type="SAM" id="MobiDB-lite"/>
    </source>
</evidence>
<feature type="region of interest" description="Disordered" evidence="3">
    <location>
        <begin position="1"/>
        <end position="77"/>
    </location>
</feature>
<dbReference type="Pfam" id="PF00013">
    <property type="entry name" value="KH_1"/>
    <property type="match status" value="3"/>
</dbReference>
<dbReference type="GO" id="GO:0005737">
    <property type="term" value="C:cytoplasm"/>
    <property type="evidence" value="ECO:0007669"/>
    <property type="project" value="EnsemblFungi"/>
</dbReference>
<dbReference type="InterPro" id="IPR036612">
    <property type="entry name" value="KH_dom_type_1_sf"/>
</dbReference>
<dbReference type="OrthoDB" id="1937934at2759"/>
<dbReference type="PANTHER" id="PTHR10288">
    <property type="entry name" value="KH DOMAIN CONTAINING RNA BINDING PROTEIN"/>
    <property type="match status" value="1"/>
</dbReference>
<dbReference type="Gene3D" id="3.30.1370.10">
    <property type="entry name" value="K Homology domain, type 1"/>
    <property type="match status" value="3"/>
</dbReference>
<dbReference type="GO" id="GO:0000723">
    <property type="term" value="P:telomere maintenance"/>
    <property type="evidence" value="ECO:0007669"/>
    <property type="project" value="EnsemblFungi"/>
</dbReference>
<dbReference type="EMBL" id="KV454210">
    <property type="protein sequence ID" value="ODQ59759.1"/>
    <property type="molecule type" value="Genomic_DNA"/>
</dbReference>
<gene>
    <name evidence="5" type="ORF">WICANDRAFT_91648</name>
</gene>
<keyword evidence="6" id="KW-1185">Reference proteome</keyword>
<proteinExistence type="predicted"/>
<dbReference type="AlphaFoldDB" id="A0A1E3P2Q0"/>
<feature type="domain" description="K Homology" evidence="4">
    <location>
        <begin position="81"/>
        <end position="151"/>
    </location>
</feature>
<dbReference type="GO" id="GO:0003729">
    <property type="term" value="F:mRNA binding"/>
    <property type="evidence" value="ECO:0007669"/>
    <property type="project" value="EnsemblFungi"/>
</dbReference>
<evidence type="ECO:0000256" key="2">
    <source>
        <dbReference type="PROSITE-ProRule" id="PRU00117"/>
    </source>
</evidence>
<feature type="compositionally biased region" description="Basic and acidic residues" evidence="3">
    <location>
        <begin position="40"/>
        <end position="66"/>
    </location>
</feature>
<evidence type="ECO:0000313" key="6">
    <source>
        <dbReference type="Proteomes" id="UP000094112"/>
    </source>
</evidence>
<keyword evidence="1" id="KW-0677">Repeat</keyword>
<dbReference type="InterPro" id="IPR004088">
    <property type="entry name" value="KH_dom_type_1"/>
</dbReference>
<dbReference type="Proteomes" id="UP000094112">
    <property type="component" value="Unassembled WGS sequence"/>
</dbReference>
<dbReference type="PROSITE" id="PS50084">
    <property type="entry name" value="KH_TYPE_1"/>
    <property type="match status" value="3"/>
</dbReference>
<dbReference type="CDD" id="cd22438">
    <property type="entry name" value="KH-I_PCBP_rpt1"/>
    <property type="match status" value="1"/>
</dbReference>
<dbReference type="RefSeq" id="XP_019038966.1">
    <property type="nucleotide sequence ID" value="XM_019186309.1"/>
</dbReference>
<dbReference type="SMART" id="SM00322">
    <property type="entry name" value="KH"/>
    <property type="match status" value="3"/>
</dbReference>
<sequence length="424" mass="47425">MLKRKNEEDNNIDQPNSAIKRVALDAEAIEAQDDQLGNQVDHEMNMNDNDKDKDGGDSKSEKDETARTISSHKVQNNDDPTYVHFRMLCHFKEAALVVGKGGEKISHIKETSTTRINVSENIRGVSERVIHVRGPAENVAKAFGLMSRAILDEAEGVPSTADSKQFALRLLIPHQVIGYVIGKQGLRFREIEDNSAAKLNASAHSMPFSTDRCLTITGVADSIHIATYYVAQTVLEHKSLFKGKVIFYDPAQQHQQQQQQGLPPNPLLFNGMMNYGQMPQFDQRQLLQFNNFNRNPRQNTNTNTKFQNRVPFGMNNIPMNPLSLPLGNPQISQDIFIPDEYVGNVIGKNGKNIKQIKDTSGSRIQIADPDPNSKERKIKLVGTSAGNQTAIFLINNRIETDKKSNEAKAKLQQQQQENQLVDGN</sequence>
<accession>A0A1E3P2Q0</accession>
<name>A0A1E3P2Q0_WICAA</name>
<evidence type="ECO:0000256" key="1">
    <source>
        <dbReference type="ARBA" id="ARBA00022737"/>
    </source>
</evidence>
<feature type="compositionally biased region" description="Low complexity" evidence="3">
    <location>
        <begin position="410"/>
        <end position="424"/>
    </location>
</feature>
<dbReference type="SUPFAM" id="SSF54791">
    <property type="entry name" value="Eukaryotic type KH-domain (KH-domain type I)"/>
    <property type="match status" value="3"/>
</dbReference>
<reference evidence="5 6" key="1">
    <citation type="journal article" date="2016" name="Proc. Natl. Acad. Sci. U.S.A.">
        <title>Comparative genomics of biotechnologically important yeasts.</title>
        <authorList>
            <person name="Riley R."/>
            <person name="Haridas S."/>
            <person name="Wolfe K.H."/>
            <person name="Lopes M.R."/>
            <person name="Hittinger C.T."/>
            <person name="Goeker M."/>
            <person name="Salamov A.A."/>
            <person name="Wisecaver J.H."/>
            <person name="Long T.M."/>
            <person name="Calvey C.H."/>
            <person name="Aerts A.L."/>
            <person name="Barry K.W."/>
            <person name="Choi C."/>
            <person name="Clum A."/>
            <person name="Coughlan A.Y."/>
            <person name="Deshpande S."/>
            <person name="Douglass A.P."/>
            <person name="Hanson S.J."/>
            <person name="Klenk H.-P."/>
            <person name="LaButti K.M."/>
            <person name="Lapidus A."/>
            <person name="Lindquist E.A."/>
            <person name="Lipzen A.M."/>
            <person name="Meier-Kolthoff J.P."/>
            <person name="Ohm R.A."/>
            <person name="Otillar R.P."/>
            <person name="Pangilinan J.L."/>
            <person name="Peng Y."/>
            <person name="Rokas A."/>
            <person name="Rosa C.A."/>
            <person name="Scheuner C."/>
            <person name="Sibirny A.A."/>
            <person name="Slot J.C."/>
            <person name="Stielow J.B."/>
            <person name="Sun H."/>
            <person name="Kurtzman C.P."/>
            <person name="Blackwell M."/>
            <person name="Grigoriev I.V."/>
            <person name="Jeffries T.W."/>
        </authorList>
    </citation>
    <scope>NUCLEOTIDE SEQUENCE [LARGE SCALE GENOMIC DNA]</scope>
    <source>
        <strain evidence="6">ATCC 58044 / CBS 1984 / NCYC 433 / NRRL Y-366-8</strain>
    </source>
</reference>
<dbReference type="InterPro" id="IPR004087">
    <property type="entry name" value="KH_dom"/>
</dbReference>
<feature type="compositionally biased region" description="Polar residues" evidence="3">
    <location>
        <begin position="67"/>
        <end position="77"/>
    </location>
</feature>
<evidence type="ECO:0000259" key="4">
    <source>
        <dbReference type="SMART" id="SM00322"/>
    </source>
</evidence>
<evidence type="ECO:0000313" key="5">
    <source>
        <dbReference type="EMBL" id="ODQ59759.1"/>
    </source>
</evidence>
<feature type="domain" description="K Homology" evidence="4">
    <location>
        <begin position="164"/>
        <end position="235"/>
    </location>
</feature>